<feature type="domain" description="C2H2-type" evidence="11">
    <location>
        <begin position="451"/>
        <end position="478"/>
    </location>
</feature>
<dbReference type="PROSITE" id="PS51915">
    <property type="entry name" value="ZAD"/>
    <property type="match status" value="1"/>
</dbReference>
<dbReference type="SUPFAM" id="SSF57667">
    <property type="entry name" value="beta-beta-alpha zinc fingers"/>
    <property type="match status" value="5"/>
</dbReference>
<feature type="domain" description="C2H2-type" evidence="11">
    <location>
        <begin position="508"/>
        <end position="535"/>
    </location>
</feature>
<dbReference type="SMART" id="SM00868">
    <property type="entry name" value="zf-AD"/>
    <property type="match status" value="2"/>
</dbReference>
<feature type="domain" description="ZAD" evidence="12">
    <location>
        <begin position="13"/>
        <end position="97"/>
    </location>
</feature>
<evidence type="ECO:0000259" key="12">
    <source>
        <dbReference type="PROSITE" id="PS51915"/>
    </source>
</evidence>
<keyword evidence="2 10" id="KW-0479">Metal-binding</keyword>
<feature type="domain" description="C2H2-type" evidence="11">
    <location>
        <begin position="536"/>
        <end position="564"/>
    </location>
</feature>
<feature type="domain" description="C2H2-type" evidence="11">
    <location>
        <begin position="259"/>
        <end position="287"/>
    </location>
</feature>
<evidence type="ECO:0000256" key="5">
    <source>
        <dbReference type="ARBA" id="ARBA00022833"/>
    </source>
</evidence>
<name>A0A8D8F722_CULPI</name>
<keyword evidence="4 9" id="KW-0863">Zinc-finger</keyword>
<feature type="domain" description="C2H2-type" evidence="11">
    <location>
        <begin position="479"/>
        <end position="507"/>
    </location>
</feature>
<evidence type="ECO:0000256" key="4">
    <source>
        <dbReference type="ARBA" id="ARBA00022771"/>
    </source>
</evidence>
<dbReference type="Pfam" id="PF07776">
    <property type="entry name" value="zf-AD"/>
    <property type="match status" value="1"/>
</dbReference>
<dbReference type="Gene3D" id="3.30.160.60">
    <property type="entry name" value="Classic Zinc Finger"/>
    <property type="match status" value="9"/>
</dbReference>
<keyword evidence="5 10" id="KW-0862">Zinc</keyword>
<evidence type="ECO:0000259" key="11">
    <source>
        <dbReference type="PROSITE" id="PS50157"/>
    </source>
</evidence>
<dbReference type="SMART" id="SM00355">
    <property type="entry name" value="ZnF_C2H2"/>
    <property type="match status" value="12"/>
</dbReference>
<evidence type="ECO:0000256" key="10">
    <source>
        <dbReference type="PROSITE-ProRule" id="PRU01263"/>
    </source>
</evidence>
<evidence type="ECO:0000256" key="3">
    <source>
        <dbReference type="ARBA" id="ARBA00022737"/>
    </source>
</evidence>
<dbReference type="PROSITE" id="PS50157">
    <property type="entry name" value="ZINC_FINGER_C2H2_2"/>
    <property type="match status" value="9"/>
</dbReference>
<sequence length="629" mass="71433">MKTEFNEIVNPATLCRVCMAAEEDHFSNLYEKSPSSQPPISLHEMLQVICAPVFTSCDSSGVPEMPTRVCNVCRDAIIAAFNLHQQCIESDRRLGELLTFEKEFDYPKSNEELEDFPTTVIVNEIVMPTEDAGDVSKTCSECGKAFSRRFTLLRHQRNGVCPGKSNDSNPKDPLFDDCRLPKNCLVCDREFDSQLTLDKHLQSGYCPNKRKKRFVGDGTSNSIRDSKTCAQCGKVFTRRYTLFRHKRTGSCAGTDPKMFPCRLCDKAFNTPNALQGHRRKCHGSNADSVIWAPEAEFCSEDKMASEERKADEVTDGPSMSSENMVMIKVEALDLMDDNGHENRSFNSAENITVKTENEPTVQRITTADTKTCSVCSETVEDTSKLKTHMRSCHQLYLCEICSAVFLTRHVLWYHTLKHKEPNVTCSVCGKKLSSKYNLELHMLRHAGKKMHACELCSMRFTTSGAKAAHLRIHKKERPFVCDICGKRVVSKASLAKHVKEIHENIRRFVCSVCTRRFTTKSHLSCHMLTHTKEKPYKCKLCPQAYSQTTDLVRHVSRAHWSGKPYPCDRCDESFRLIEGLREHYRVHVQAGEGMSEMAEVRFNSMTIMDKLFAKIKQQRAEESGNLDSC</sequence>
<proteinExistence type="predicted"/>
<dbReference type="GO" id="GO:0008270">
    <property type="term" value="F:zinc ion binding"/>
    <property type="evidence" value="ECO:0007669"/>
    <property type="project" value="UniProtKB-UniRule"/>
</dbReference>
<evidence type="ECO:0000256" key="9">
    <source>
        <dbReference type="PROSITE-ProRule" id="PRU00042"/>
    </source>
</evidence>
<reference evidence="13" key="1">
    <citation type="submission" date="2021-05" db="EMBL/GenBank/DDBJ databases">
        <authorList>
            <person name="Alioto T."/>
            <person name="Alioto T."/>
            <person name="Gomez Garrido J."/>
        </authorList>
    </citation>
    <scope>NUCLEOTIDE SEQUENCE</scope>
</reference>
<dbReference type="InterPro" id="IPR012934">
    <property type="entry name" value="Znf_AD"/>
</dbReference>
<feature type="domain" description="C2H2-type" evidence="11">
    <location>
        <begin position="423"/>
        <end position="450"/>
    </location>
</feature>
<evidence type="ECO:0000256" key="8">
    <source>
        <dbReference type="ARBA" id="ARBA00023242"/>
    </source>
</evidence>
<feature type="binding site" evidence="10">
    <location>
        <position position="18"/>
    </location>
    <ligand>
        <name>Zn(2+)</name>
        <dbReference type="ChEBI" id="CHEBI:29105"/>
    </ligand>
</feature>
<dbReference type="PANTHER" id="PTHR24379">
    <property type="entry name" value="KRAB AND ZINC FINGER DOMAIN-CONTAINING"/>
    <property type="match status" value="1"/>
</dbReference>
<comment type="subcellular location">
    <subcellularLocation>
        <location evidence="1">Nucleus</location>
    </subcellularLocation>
</comment>
<evidence type="ECO:0000313" key="13">
    <source>
        <dbReference type="EMBL" id="CAG6460005.1"/>
    </source>
</evidence>
<dbReference type="Pfam" id="PF13912">
    <property type="entry name" value="zf-C2H2_6"/>
    <property type="match status" value="1"/>
</dbReference>
<feature type="binding site" evidence="10">
    <location>
        <position position="15"/>
    </location>
    <ligand>
        <name>Zn(2+)</name>
        <dbReference type="ChEBI" id="CHEBI:29105"/>
    </ligand>
</feature>
<keyword evidence="3" id="KW-0677">Repeat</keyword>
<dbReference type="FunFam" id="3.30.160.60:FF:000446">
    <property type="entry name" value="Zinc finger protein"/>
    <property type="match status" value="1"/>
</dbReference>
<evidence type="ECO:0000256" key="2">
    <source>
        <dbReference type="ARBA" id="ARBA00022723"/>
    </source>
</evidence>
<dbReference type="PANTHER" id="PTHR24379:SF121">
    <property type="entry name" value="C2H2-TYPE DOMAIN-CONTAINING PROTEIN"/>
    <property type="match status" value="1"/>
</dbReference>
<dbReference type="SUPFAM" id="SSF57716">
    <property type="entry name" value="Glucocorticoid receptor-like (DNA-binding domain)"/>
    <property type="match status" value="1"/>
</dbReference>
<evidence type="ECO:0000256" key="1">
    <source>
        <dbReference type="ARBA" id="ARBA00004123"/>
    </source>
</evidence>
<dbReference type="PROSITE" id="PS00028">
    <property type="entry name" value="ZINC_FINGER_C2H2_1"/>
    <property type="match status" value="9"/>
</dbReference>
<keyword evidence="6" id="KW-0805">Transcription regulation</keyword>
<keyword evidence="8" id="KW-0539">Nucleus</keyword>
<feature type="domain" description="C2H2-type" evidence="11">
    <location>
        <begin position="565"/>
        <end position="592"/>
    </location>
</feature>
<evidence type="ECO:0000256" key="7">
    <source>
        <dbReference type="ARBA" id="ARBA00023163"/>
    </source>
</evidence>
<accession>A0A8D8F722</accession>
<feature type="domain" description="C2H2-type" evidence="11">
    <location>
        <begin position="137"/>
        <end position="166"/>
    </location>
</feature>
<dbReference type="AlphaFoldDB" id="A0A8D8F722"/>
<dbReference type="FunFam" id="3.30.160.60:FF:000012">
    <property type="entry name" value="RB-associated KRAB zinc finger protein-like"/>
    <property type="match status" value="1"/>
</dbReference>
<keyword evidence="7" id="KW-0804">Transcription</keyword>
<feature type="domain" description="C2H2-type" evidence="11">
    <location>
        <begin position="227"/>
        <end position="256"/>
    </location>
</feature>
<feature type="binding site" evidence="10">
    <location>
        <position position="73"/>
    </location>
    <ligand>
        <name>Zn(2+)</name>
        <dbReference type="ChEBI" id="CHEBI:29105"/>
    </ligand>
</feature>
<dbReference type="InterPro" id="IPR036236">
    <property type="entry name" value="Znf_C2H2_sf"/>
</dbReference>
<dbReference type="GO" id="GO:0005634">
    <property type="term" value="C:nucleus"/>
    <property type="evidence" value="ECO:0007669"/>
    <property type="project" value="UniProtKB-SubCell"/>
</dbReference>
<dbReference type="InterPro" id="IPR013087">
    <property type="entry name" value="Znf_C2H2_type"/>
</dbReference>
<feature type="binding site" evidence="10">
    <location>
        <position position="70"/>
    </location>
    <ligand>
        <name>Zn(2+)</name>
        <dbReference type="ChEBI" id="CHEBI:29105"/>
    </ligand>
</feature>
<dbReference type="Pfam" id="PF00096">
    <property type="entry name" value="zf-C2H2"/>
    <property type="match status" value="5"/>
</dbReference>
<organism evidence="13">
    <name type="scientific">Culex pipiens</name>
    <name type="common">House mosquito</name>
    <dbReference type="NCBI Taxonomy" id="7175"/>
    <lineage>
        <taxon>Eukaryota</taxon>
        <taxon>Metazoa</taxon>
        <taxon>Ecdysozoa</taxon>
        <taxon>Arthropoda</taxon>
        <taxon>Hexapoda</taxon>
        <taxon>Insecta</taxon>
        <taxon>Pterygota</taxon>
        <taxon>Neoptera</taxon>
        <taxon>Endopterygota</taxon>
        <taxon>Diptera</taxon>
        <taxon>Nematocera</taxon>
        <taxon>Culicoidea</taxon>
        <taxon>Culicidae</taxon>
        <taxon>Culicinae</taxon>
        <taxon>Culicini</taxon>
        <taxon>Culex</taxon>
        <taxon>Culex</taxon>
    </lineage>
</organism>
<protein>
    <submittedName>
        <fullName evidence="13">Zinc finger protein 585A</fullName>
    </submittedName>
</protein>
<evidence type="ECO:0000256" key="6">
    <source>
        <dbReference type="ARBA" id="ARBA00023015"/>
    </source>
</evidence>
<dbReference type="EMBL" id="HBUE01039199">
    <property type="protein sequence ID" value="CAG6460005.1"/>
    <property type="molecule type" value="Transcribed_RNA"/>
</dbReference>